<proteinExistence type="predicted"/>
<organism evidence="2 3">
    <name type="scientific">Caballeronia udeis</name>
    <dbReference type="NCBI Taxonomy" id="1232866"/>
    <lineage>
        <taxon>Bacteria</taxon>
        <taxon>Pseudomonadati</taxon>
        <taxon>Pseudomonadota</taxon>
        <taxon>Betaproteobacteria</taxon>
        <taxon>Burkholderiales</taxon>
        <taxon>Burkholderiaceae</taxon>
        <taxon>Caballeronia</taxon>
    </lineage>
</organism>
<evidence type="ECO:0000313" key="2">
    <source>
        <dbReference type="EMBL" id="SAL36370.1"/>
    </source>
</evidence>
<evidence type="ECO:0008006" key="4">
    <source>
        <dbReference type="Google" id="ProtNLM"/>
    </source>
</evidence>
<dbReference type="Gene3D" id="2.40.50.420">
    <property type="entry name" value="Envelope glycoprotein gp160, DUF2291, alpha/beta domain"/>
    <property type="match status" value="1"/>
</dbReference>
<gene>
    <name evidence="2" type="ORF">AWB69_03470</name>
</gene>
<reference evidence="2 3" key="1">
    <citation type="submission" date="2016-01" db="EMBL/GenBank/DDBJ databases">
        <authorList>
            <person name="Oliw E.H."/>
        </authorList>
    </citation>
    <scope>NUCLEOTIDE SEQUENCE [LARGE SCALE GENOMIC DNA]</scope>
    <source>
        <strain evidence="2">LMG 27134</strain>
    </source>
</reference>
<keyword evidence="1" id="KW-0472">Membrane</keyword>
<accession>A0A158GY14</accession>
<keyword evidence="1" id="KW-1133">Transmembrane helix</keyword>
<dbReference type="Pfam" id="PF10054">
    <property type="entry name" value="DUF2291"/>
    <property type="match status" value="1"/>
</dbReference>
<dbReference type="Proteomes" id="UP000054683">
    <property type="component" value="Unassembled WGS sequence"/>
</dbReference>
<dbReference type="InterPro" id="IPR014582">
    <property type="entry name" value="UCP033535_lipo"/>
</dbReference>
<sequence length="218" mass="22822">MNTTTPSMNRRSRRSVHIAIEVVLLVILIVAMALSTKVVKIGSAGDTQVKTFDPAAYGESQFPKTQAAIEGRAVSADTLAAAIAKDQDAAGKQYGVAGGGIGPEISVKFTGVAGSEDAGIYTVKVPNVPDSVIIRVQTGPAINGTDLRDATGTISFEQFTNQIDYQNAGYAINTAMKKAVLSKVDTAKLTGKTISVVGVFQLINPNGWLVTPVKLDVK</sequence>
<protein>
    <recommendedName>
        <fullName evidence="4">Lipoprotein</fullName>
    </recommendedName>
</protein>
<evidence type="ECO:0000256" key="1">
    <source>
        <dbReference type="SAM" id="Phobius"/>
    </source>
</evidence>
<dbReference type="SUPFAM" id="SSF141318">
    <property type="entry name" value="TM0957-like"/>
    <property type="match status" value="1"/>
</dbReference>
<dbReference type="EMBL" id="FCOK02000021">
    <property type="protein sequence ID" value="SAL36370.1"/>
    <property type="molecule type" value="Genomic_DNA"/>
</dbReference>
<evidence type="ECO:0000313" key="3">
    <source>
        <dbReference type="Proteomes" id="UP000054683"/>
    </source>
</evidence>
<dbReference type="Gene3D" id="1.10.10.1260">
    <property type="entry name" value="Envelope glycoprotein gp160, DUF2291, helical domain"/>
    <property type="match status" value="1"/>
</dbReference>
<dbReference type="AlphaFoldDB" id="A0A158GY14"/>
<dbReference type="RefSeq" id="WP_231937140.1">
    <property type="nucleotide sequence ID" value="NZ_FCOK02000021.1"/>
</dbReference>
<keyword evidence="1" id="KW-0812">Transmembrane</keyword>
<dbReference type="InterPro" id="IPR036215">
    <property type="entry name" value="TM0957-like_sf"/>
</dbReference>
<name>A0A158GY14_9BURK</name>
<dbReference type="PIRSF" id="PIRSF033535">
    <property type="entry name" value="UCP033535_plp"/>
    <property type="match status" value="1"/>
</dbReference>
<feature type="transmembrane region" description="Helical" evidence="1">
    <location>
        <begin position="16"/>
        <end position="34"/>
    </location>
</feature>